<dbReference type="Pfam" id="PF17389">
    <property type="entry name" value="Bac_rhamnosid6H"/>
    <property type="match status" value="1"/>
</dbReference>
<dbReference type="Gene3D" id="1.50.10.10">
    <property type="match status" value="1"/>
</dbReference>
<dbReference type="Proteomes" id="UP001224122">
    <property type="component" value="Unassembled WGS sequence"/>
</dbReference>
<dbReference type="InterPro" id="IPR008928">
    <property type="entry name" value="6-hairpin_glycosidase_sf"/>
</dbReference>
<evidence type="ECO:0000313" key="2">
    <source>
        <dbReference type="EMBL" id="MDQ0201315.1"/>
    </source>
</evidence>
<gene>
    <name evidence="2" type="ORF">J2S10_004521</name>
</gene>
<dbReference type="RefSeq" id="WP_307412512.1">
    <property type="nucleotide sequence ID" value="NZ_JAUSTW010000009.1"/>
</dbReference>
<name>A0ABT9Y1B6_9BACI</name>
<proteinExistence type="predicted"/>
<dbReference type="SUPFAM" id="SSF48208">
    <property type="entry name" value="Six-hairpin glycosidases"/>
    <property type="match status" value="1"/>
</dbReference>
<keyword evidence="3" id="KW-1185">Reference proteome</keyword>
<dbReference type="EMBL" id="JAUSTW010000009">
    <property type="protein sequence ID" value="MDQ0201315.1"/>
    <property type="molecule type" value="Genomic_DNA"/>
</dbReference>
<protein>
    <recommendedName>
        <fullName evidence="1">Alpha-L-rhamnosidase six-hairpin glycosidase domain-containing protein</fullName>
    </recommendedName>
</protein>
<dbReference type="InterPro" id="IPR035396">
    <property type="entry name" value="Bac_rhamnosid6H"/>
</dbReference>
<organism evidence="2 3">
    <name type="scientific">Neobacillus ginsengisoli</name>
    <dbReference type="NCBI Taxonomy" id="904295"/>
    <lineage>
        <taxon>Bacteria</taxon>
        <taxon>Bacillati</taxon>
        <taxon>Bacillota</taxon>
        <taxon>Bacilli</taxon>
        <taxon>Bacillales</taxon>
        <taxon>Bacillaceae</taxon>
        <taxon>Neobacillus</taxon>
    </lineage>
</organism>
<evidence type="ECO:0000259" key="1">
    <source>
        <dbReference type="Pfam" id="PF17389"/>
    </source>
</evidence>
<reference evidence="2 3" key="1">
    <citation type="submission" date="2023-07" db="EMBL/GenBank/DDBJ databases">
        <title>Genomic Encyclopedia of Type Strains, Phase IV (KMG-IV): sequencing the most valuable type-strain genomes for metagenomic binning, comparative biology and taxonomic classification.</title>
        <authorList>
            <person name="Goeker M."/>
        </authorList>
    </citation>
    <scope>NUCLEOTIDE SEQUENCE [LARGE SCALE GENOMIC DNA]</scope>
    <source>
        <strain evidence="2 3">DSM 27594</strain>
    </source>
</reference>
<dbReference type="InterPro" id="IPR012341">
    <property type="entry name" value="6hp_glycosidase-like_sf"/>
</dbReference>
<accession>A0ABT9Y1B6</accession>
<feature type="domain" description="Alpha-L-rhamnosidase six-hairpin glycosidase" evidence="1">
    <location>
        <begin position="384"/>
        <end position="530"/>
    </location>
</feature>
<evidence type="ECO:0000313" key="3">
    <source>
        <dbReference type="Proteomes" id="UP001224122"/>
    </source>
</evidence>
<sequence length="771" mass="88323">MNVQEVNKSNFPKVDDFKESKSSNLNDLYISAGDRCYVVGAQNGMFPDFGHHVKDEMGGVWAHPIKLLDGYWLHIREQTGDAQGFWLEEANAFHNYPFYNEHEYLFPEQEIKITRQQFCPDGLEGVVITYLLTNESDKDRMFDLSFLGRTDLSPVWYSEQIGIEDGKDDGKLDEFKGVFIGNDSINPWFVVFGADRPYQYGKVDRSLFGPEKTEGQGISGLLTYENIEIRQGETTEVTFFVAGSNKSSESALQTFSTLKTQNKQLFKAKKQRYNELLQKSNVRIPDKHLEKVFNWNKFNLDWLSMEVPDIGRGLVAGHPEYPWWFGCDNAYALLGNLPLGNLELAKQTLTLIHQVSELENGNGRIIHEVQTFGAVSNKGNTQETPHFIKCVWDTFLWTGDLEFLQSVFPGVKKGIDWLLNDMDPDGDLLPEGYGIIEIEGLNVELIDSAVYTYEALRVGSLMAELFKEEDLSHYYKKLSEQLGEIINTQLWMEEEQLYADAMATPEMVLGRIDVYIKRARDGQAEKAAIELENMKEKMSNLDPNVQQPWLFKNWVINTPMEIGLAPREKAIPALERMGTDEFTGEWGTYLSGMNQTHMMTISTGVQAVAESRYDRMDEALRYINLIASTFNKRLPGSISEMSPDYGCFVQAWTSYGLVWPLMSYIFGIQPKAYWKEVTIRPRLPQHWNKIEAENVQIGTGMQTNECSLSISRNEKEDLYEISLKEKGWKLFVDLPLEQSQRVFVDEQEVAIDVLNPLTFENAEKHVIRVLK</sequence>
<comment type="caution">
    <text evidence="2">The sequence shown here is derived from an EMBL/GenBank/DDBJ whole genome shotgun (WGS) entry which is preliminary data.</text>
</comment>